<proteinExistence type="predicted"/>
<dbReference type="STRING" id="81985.R0EU61"/>
<keyword evidence="1" id="KW-1133">Transmembrane helix</keyword>
<dbReference type="eggNOG" id="ENOG502S5VI">
    <property type="taxonomic scope" value="Eukaryota"/>
</dbReference>
<evidence type="ECO:0000256" key="1">
    <source>
        <dbReference type="SAM" id="Phobius"/>
    </source>
</evidence>
<evidence type="ECO:0000259" key="2">
    <source>
        <dbReference type="Pfam" id="PF24847"/>
    </source>
</evidence>
<sequence>PFEFELFFSFFLFFCLKLFCFFFFFSDPPHLLFISTRTIMEMKLLVTSAFTHMFGYSNHMDQTSNCQSNRNKMIKMMKKEEFPSGFQVPLHYPKYTKSDYEAMDDISLDLLLKQYGFSFEGSLEDKRVFAIESFLWPDQL</sequence>
<evidence type="ECO:0000313" key="3">
    <source>
        <dbReference type="EMBL" id="EOA12607.1"/>
    </source>
</evidence>
<keyword evidence="1" id="KW-0812">Transmembrane</keyword>
<name>R0EU61_9BRAS</name>
<dbReference type="Proteomes" id="UP000029121">
    <property type="component" value="Unassembled WGS sequence"/>
</dbReference>
<protein>
    <recommendedName>
        <fullName evidence="2">DUF7722 domain-containing protein</fullName>
    </recommendedName>
</protein>
<keyword evidence="1" id="KW-0472">Membrane</keyword>
<gene>
    <name evidence="3" type="ORF">CARUB_v10027338mg</name>
</gene>
<accession>R0EU61</accession>
<feature type="transmembrane region" description="Helical" evidence="1">
    <location>
        <begin position="6"/>
        <end position="25"/>
    </location>
</feature>
<dbReference type="PANTHER" id="PTHR33513:SF21">
    <property type="entry name" value="JMJN DOMAIN-CONTAINING PROTEIN"/>
    <property type="match status" value="1"/>
</dbReference>
<dbReference type="AlphaFoldDB" id="R0EU61"/>
<dbReference type="Pfam" id="PF24847">
    <property type="entry name" value="DUF7722"/>
    <property type="match status" value="1"/>
</dbReference>
<dbReference type="InterPro" id="IPR056139">
    <property type="entry name" value="DUF7722"/>
</dbReference>
<feature type="domain" description="DUF7722" evidence="2">
    <location>
        <begin position="92"/>
        <end position="137"/>
    </location>
</feature>
<dbReference type="PANTHER" id="PTHR33513">
    <property type="entry name" value="OS06G0523300 PROTEIN"/>
    <property type="match status" value="1"/>
</dbReference>
<dbReference type="OrthoDB" id="1932905at2759"/>
<keyword evidence="4" id="KW-1185">Reference proteome</keyword>
<evidence type="ECO:0000313" key="4">
    <source>
        <dbReference type="Proteomes" id="UP000029121"/>
    </source>
</evidence>
<dbReference type="EMBL" id="KB870812">
    <property type="protein sequence ID" value="EOA12607.1"/>
    <property type="molecule type" value="Genomic_DNA"/>
</dbReference>
<dbReference type="KEGG" id="crb:17876157"/>
<organism evidence="3 4">
    <name type="scientific">Capsella rubella</name>
    <dbReference type="NCBI Taxonomy" id="81985"/>
    <lineage>
        <taxon>Eukaryota</taxon>
        <taxon>Viridiplantae</taxon>
        <taxon>Streptophyta</taxon>
        <taxon>Embryophyta</taxon>
        <taxon>Tracheophyta</taxon>
        <taxon>Spermatophyta</taxon>
        <taxon>Magnoliopsida</taxon>
        <taxon>eudicotyledons</taxon>
        <taxon>Gunneridae</taxon>
        <taxon>Pentapetalae</taxon>
        <taxon>rosids</taxon>
        <taxon>malvids</taxon>
        <taxon>Brassicales</taxon>
        <taxon>Brassicaceae</taxon>
        <taxon>Camelineae</taxon>
        <taxon>Capsella</taxon>
    </lineage>
</organism>
<reference evidence="4" key="1">
    <citation type="journal article" date="2013" name="Nat. Genet.">
        <title>The Capsella rubella genome and the genomic consequences of rapid mating system evolution.</title>
        <authorList>
            <person name="Slotte T."/>
            <person name="Hazzouri K.M."/>
            <person name="Agren J.A."/>
            <person name="Koenig D."/>
            <person name="Maumus F."/>
            <person name="Guo Y.L."/>
            <person name="Steige K."/>
            <person name="Platts A.E."/>
            <person name="Escobar J.S."/>
            <person name="Newman L.K."/>
            <person name="Wang W."/>
            <person name="Mandakova T."/>
            <person name="Vello E."/>
            <person name="Smith L.M."/>
            <person name="Henz S.R."/>
            <person name="Steffen J."/>
            <person name="Takuno S."/>
            <person name="Brandvain Y."/>
            <person name="Coop G."/>
            <person name="Andolfatto P."/>
            <person name="Hu T.T."/>
            <person name="Blanchette M."/>
            <person name="Clark R.M."/>
            <person name="Quesneville H."/>
            <person name="Nordborg M."/>
            <person name="Gaut B.S."/>
            <person name="Lysak M.A."/>
            <person name="Jenkins J."/>
            <person name="Grimwood J."/>
            <person name="Chapman J."/>
            <person name="Prochnik S."/>
            <person name="Shu S."/>
            <person name="Rokhsar D."/>
            <person name="Schmutz J."/>
            <person name="Weigel D."/>
            <person name="Wright S.I."/>
        </authorList>
    </citation>
    <scope>NUCLEOTIDE SEQUENCE [LARGE SCALE GENOMIC DNA]</scope>
    <source>
        <strain evidence="4">cv. Monte Gargano</strain>
    </source>
</reference>
<feature type="non-terminal residue" evidence="3">
    <location>
        <position position="1"/>
    </location>
</feature>